<evidence type="ECO:0000313" key="1">
    <source>
        <dbReference type="EMBL" id="BBE30059.1"/>
    </source>
</evidence>
<evidence type="ECO:0000313" key="2">
    <source>
        <dbReference type="Proteomes" id="UP000516361"/>
    </source>
</evidence>
<dbReference type="AlphaFoldDB" id="A0A7G1G9Q6"/>
<dbReference type="InParanoid" id="A0A7G1G9Q6"/>
<reference evidence="1 2" key="1">
    <citation type="submission" date="2018-06" db="EMBL/GenBank/DDBJ databases">
        <title>Genome sequencing of Oceanotoga sp. sy52.</title>
        <authorList>
            <person name="Mori K."/>
        </authorList>
    </citation>
    <scope>NUCLEOTIDE SEQUENCE [LARGE SCALE GENOMIC DNA]</scope>
    <source>
        <strain evidence="2">sy52</strain>
    </source>
</reference>
<dbReference type="RefSeq" id="WP_190615195.1">
    <property type="nucleotide sequence ID" value="NZ_AP018712.1"/>
</dbReference>
<dbReference type="Proteomes" id="UP000516361">
    <property type="component" value="Chromosome"/>
</dbReference>
<protein>
    <submittedName>
        <fullName evidence="1">Uncharacterized protein</fullName>
    </submittedName>
</protein>
<sequence length="70" mass="8479">MKSKRNAIAEMSFILFLNAYGTYENVRKVYFMKKRGISVKKIIKENPFIESEKDLENYLKRMEKIYKSYI</sequence>
<accession>A0A7G1G9Q6</accession>
<proteinExistence type="predicted"/>
<name>A0A7G1G9Q6_9BACT</name>
<dbReference type="KEGG" id="ocy:OSSY52_02000"/>
<gene>
    <name evidence="1" type="ORF">OSSY52_02000</name>
</gene>
<dbReference type="EMBL" id="AP018712">
    <property type="protein sequence ID" value="BBE30059.1"/>
    <property type="molecule type" value="Genomic_DNA"/>
</dbReference>
<organism evidence="1 2">
    <name type="scientific">Tepiditoga spiralis</name>
    <dbReference type="NCBI Taxonomy" id="2108365"/>
    <lineage>
        <taxon>Bacteria</taxon>
        <taxon>Thermotogati</taxon>
        <taxon>Thermotogota</taxon>
        <taxon>Thermotogae</taxon>
        <taxon>Petrotogales</taxon>
        <taxon>Petrotogaceae</taxon>
        <taxon>Tepiditoga</taxon>
    </lineage>
</organism>
<keyword evidence="2" id="KW-1185">Reference proteome</keyword>